<evidence type="ECO:0000313" key="2">
    <source>
        <dbReference type="Proteomes" id="UP001195965"/>
    </source>
</evidence>
<gene>
    <name evidence="1" type="ORF">HHS34_010560</name>
</gene>
<dbReference type="Proteomes" id="UP001195965">
    <property type="component" value="Chromosome"/>
</dbReference>
<reference evidence="1 2" key="1">
    <citation type="journal article" date="2021" name="ISME J.">
        <title>Genomic evolution of the class Acidithiobacillia: deep-branching Proteobacteria living in extreme acidic conditions.</title>
        <authorList>
            <person name="Moya-Beltran A."/>
            <person name="Beard S."/>
            <person name="Rojas-Villalobos C."/>
            <person name="Issotta F."/>
            <person name="Gallardo Y."/>
            <person name="Ulloa R."/>
            <person name="Giaveno A."/>
            <person name="Degli Esposti M."/>
            <person name="Johnson D.B."/>
            <person name="Quatrini R."/>
        </authorList>
    </citation>
    <scope>NUCLEOTIDE SEQUENCE [LARGE SCALE GENOMIC DNA]</scope>
    <source>
        <strain evidence="1 2">GG1-14</strain>
    </source>
</reference>
<sequence length="114" mass="12692">MTLVQQGGKRVRTTIGNAHTGMNRVIEFSISPVALGLFTEARNGLAGVSAPQVAETAKRIVESNCNEPYNHSNSLKNSEDWEIYPLQKAVFLLFVFFINMAYFILDEMGNQLPI</sequence>
<organism evidence="1 2">
    <name type="scientific">Acidithiobacillus montserratensis</name>
    <dbReference type="NCBI Taxonomy" id="2729135"/>
    <lineage>
        <taxon>Bacteria</taxon>
        <taxon>Pseudomonadati</taxon>
        <taxon>Pseudomonadota</taxon>
        <taxon>Acidithiobacillia</taxon>
        <taxon>Acidithiobacillales</taxon>
        <taxon>Acidithiobacillaceae</taxon>
        <taxon>Acidithiobacillus</taxon>
    </lineage>
</organism>
<accession>A0ACD5HCZ9</accession>
<dbReference type="EMBL" id="CP127526">
    <property type="protein sequence ID" value="XRI72882.1"/>
    <property type="molecule type" value="Genomic_DNA"/>
</dbReference>
<protein>
    <submittedName>
        <fullName evidence="1">Uncharacterized protein</fullName>
    </submittedName>
</protein>
<evidence type="ECO:0000313" key="1">
    <source>
        <dbReference type="EMBL" id="XRI72882.1"/>
    </source>
</evidence>
<name>A0ACD5HCZ9_9PROT</name>
<proteinExistence type="predicted"/>
<keyword evidence="2" id="KW-1185">Reference proteome</keyword>